<dbReference type="Proteomes" id="UP001054837">
    <property type="component" value="Unassembled WGS sequence"/>
</dbReference>
<reference evidence="1 2" key="1">
    <citation type="submission" date="2021-06" db="EMBL/GenBank/DDBJ databases">
        <title>Caerostris darwini draft genome.</title>
        <authorList>
            <person name="Kono N."/>
            <person name="Arakawa K."/>
        </authorList>
    </citation>
    <scope>NUCLEOTIDE SEQUENCE [LARGE SCALE GENOMIC DNA]</scope>
</reference>
<protein>
    <submittedName>
        <fullName evidence="1">Uncharacterized protein</fullName>
    </submittedName>
</protein>
<evidence type="ECO:0000313" key="2">
    <source>
        <dbReference type="Proteomes" id="UP001054837"/>
    </source>
</evidence>
<proteinExistence type="predicted"/>
<name>A0AAV4TEC8_9ARAC</name>
<gene>
    <name evidence="1" type="ORF">CDAR_124931</name>
</gene>
<dbReference type="AlphaFoldDB" id="A0AAV4TEC8"/>
<sequence>MGVLDSTKRGSSGEVAPVHVDIHQRTEPTLYMIVHSGTTSERNPSPKIIATRGCSAAAIFFLEPSRRSFPRFGSMTQARGAFRGPSFVEFLCFVTLTSLLIRDQSQIAAFANFLDLVSASDFRGPSRNF</sequence>
<dbReference type="EMBL" id="BPLQ01009392">
    <property type="protein sequence ID" value="GIY43732.1"/>
    <property type="molecule type" value="Genomic_DNA"/>
</dbReference>
<keyword evidence="2" id="KW-1185">Reference proteome</keyword>
<evidence type="ECO:0000313" key="1">
    <source>
        <dbReference type="EMBL" id="GIY43732.1"/>
    </source>
</evidence>
<accession>A0AAV4TEC8</accession>
<organism evidence="1 2">
    <name type="scientific">Caerostris darwini</name>
    <dbReference type="NCBI Taxonomy" id="1538125"/>
    <lineage>
        <taxon>Eukaryota</taxon>
        <taxon>Metazoa</taxon>
        <taxon>Ecdysozoa</taxon>
        <taxon>Arthropoda</taxon>
        <taxon>Chelicerata</taxon>
        <taxon>Arachnida</taxon>
        <taxon>Araneae</taxon>
        <taxon>Araneomorphae</taxon>
        <taxon>Entelegynae</taxon>
        <taxon>Araneoidea</taxon>
        <taxon>Araneidae</taxon>
        <taxon>Caerostris</taxon>
    </lineage>
</organism>
<comment type="caution">
    <text evidence="1">The sequence shown here is derived from an EMBL/GenBank/DDBJ whole genome shotgun (WGS) entry which is preliminary data.</text>
</comment>